<dbReference type="InterPro" id="IPR026739">
    <property type="entry name" value="AP_beta"/>
</dbReference>
<dbReference type="InterPro" id="IPR002553">
    <property type="entry name" value="Clathrin/coatomer_adapt-like_N"/>
</dbReference>
<feature type="region of interest" description="Disordered" evidence="6">
    <location>
        <begin position="690"/>
        <end position="736"/>
    </location>
</feature>
<evidence type="ECO:0000256" key="6">
    <source>
        <dbReference type="SAM" id="MobiDB-lite"/>
    </source>
</evidence>
<dbReference type="PANTHER" id="PTHR11134">
    <property type="entry name" value="ADAPTOR COMPLEX SUBUNIT BETA FAMILY MEMBER"/>
    <property type="match status" value="1"/>
</dbReference>
<evidence type="ECO:0000256" key="1">
    <source>
        <dbReference type="ARBA" id="ARBA00004308"/>
    </source>
</evidence>
<dbReference type="AlphaFoldDB" id="A0AAV5RUK4"/>
<dbReference type="GO" id="GO:0012505">
    <property type="term" value="C:endomembrane system"/>
    <property type="evidence" value="ECO:0007669"/>
    <property type="project" value="UniProtKB-SubCell"/>
</dbReference>
<name>A0AAV5RUK4_MAUHU</name>
<sequence>MVDSISQITSALESAKAITFEAAAVATSKLGESSYTHYSKNLSTQQIRSLLNSRNTREVKDAMKRLLSILASDDTSTDIEIFFSDVVKNITSEDIKVKRMVYIYLLRYAEKDPNLALLSVNAIQKTLADSNSDIRTFALRALSDIKIPSLAPIVMLTLKKYMTDPSADVRCEAAYSIMKLYRWKRDELEADILEQFTALMCDSDPRVVSVVLLVFKECFPERLELLHGHYRYYCQIINKLDSWAQAYLVETLIRYCKRYLPKPMVIDPTSAEPGQNKVPLPDKYNQITFPVYELEMHPDLLLFINSIKKLRFSSNPVVILACCNAFYQLTTPHDFRDSGFPKVLIRSATRTTNDGVKTSLLHSILVYSKLDSTLFLETYRDFLLLPHDNTAIATLKLEILSTLINDTNVELVLRELKKYIKYQNNTQVTIAASQTLASCGRLSIALETHIMKWFIKVMENGKSNQPNEVLDCFVNIIRKLVSANPRRHLKIILKLADLLKSNHVTADNARAGIIWLFGEIAGIEFKICPDVLRMLIPNFVYEGPESRMQLILLSAKLASYEIDANRDKPSEEYSIDESRIVKMFKYLVYLGKFDDSYNIRDSVRYLASIFDSGKFEIASLLLQAPKPDVWGNSESDQDVSPIDNMKNVDSDVLLYHNYISWDADVDTSQEGGIDLRESIPTKDYDRFKKSFSSEGYSSPNSRSIAQTSISHQDILQQSEKVSPSGGSNNYTSNTGKKYRLQSLDEFFSDVPERPLAKKSGGVPGKRKVVTVVESSEEESETDSSGEEGTDDEDESSGEENSDTADDASETSTDSEDSGL</sequence>
<dbReference type="InterPro" id="IPR016024">
    <property type="entry name" value="ARM-type_fold"/>
</dbReference>
<dbReference type="InterPro" id="IPR011989">
    <property type="entry name" value="ARM-like"/>
</dbReference>
<dbReference type="GO" id="GO:0030117">
    <property type="term" value="C:membrane coat"/>
    <property type="evidence" value="ECO:0007669"/>
    <property type="project" value="InterPro"/>
</dbReference>
<reference evidence="8 9" key="1">
    <citation type="journal article" date="2023" name="Elife">
        <title>Identification of key yeast species and microbe-microbe interactions impacting larval growth of Drosophila in the wild.</title>
        <authorList>
            <person name="Mure A."/>
            <person name="Sugiura Y."/>
            <person name="Maeda R."/>
            <person name="Honda K."/>
            <person name="Sakurai N."/>
            <person name="Takahashi Y."/>
            <person name="Watada M."/>
            <person name="Katoh T."/>
            <person name="Gotoh A."/>
            <person name="Gotoh Y."/>
            <person name="Taniguchi I."/>
            <person name="Nakamura K."/>
            <person name="Hayashi T."/>
            <person name="Katayama T."/>
            <person name="Uemura T."/>
            <person name="Hattori Y."/>
        </authorList>
    </citation>
    <scope>NUCLEOTIDE SEQUENCE [LARGE SCALE GENOMIC DNA]</scope>
    <source>
        <strain evidence="8 9">KH-74</strain>
    </source>
</reference>
<proteinExistence type="inferred from homology"/>
<feature type="compositionally biased region" description="Polar residues" evidence="6">
    <location>
        <begin position="690"/>
        <end position="735"/>
    </location>
</feature>
<dbReference type="GO" id="GO:0016192">
    <property type="term" value="P:vesicle-mediated transport"/>
    <property type="evidence" value="ECO:0007669"/>
    <property type="project" value="InterPro"/>
</dbReference>
<comment type="similarity">
    <text evidence="2">Belongs to the adaptor complexes large subunit family.</text>
</comment>
<evidence type="ECO:0000259" key="7">
    <source>
        <dbReference type="Pfam" id="PF01602"/>
    </source>
</evidence>
<keyword evidence="4" id="KW-0653">Protein transport</keyword>
<dbReference type="GO" id="GO:0006886">
    <property type="term" value="P:intracellular protein transport"/>
    <property type="evidence" value="ECO:0007669"/>
    <property type="project" value="InterPro"/>
</dbReference>
<gene>
    <name evidence="8" type="ORF">DAKH74_017160</name>
</gene>
<evidence type="ECO:0000256" key="4">
    <source>
        <dbReference type="ARBA" id="ARBA00022927"/>
    </source>
</evidence>
<comment type="caution">
    <text evidence="8">The sequence shown here is derived from an EMBL/GenBank/DDBJ whole genome shotgun (WGS) entry which is preliminary data.</text>
</comment>
<keyword evidence="3" id="KW-0813">Transport</keyword>
<keyword evidence="9" id="KW-1185">Reference proteome</keyword>
<evidence type="ECO:0000313" key="8">
    <source>
        <dbReference type="EMBL" id="GMM55100.1"/>
    </source>
</evidence>
<evidence type="ECO:0000313" key="9">
    <source>
        <dbReference type="Proteomes" id="UP001377567"/>
    </source>
</evidence>
<accession>A0AAV5RUK4</accession>
<dbReference type="Proteomes" id="UP001377567">
    <property type="component" value="Unassembled WGS sequence"/>
</dbReference>
<comment type="subcellular location">
    <subcellularLocation>
        <location evidence="1">Endomembrane system</location>
    </subcellularLocation>
</comment>
<dbReference type="Gene3D" id="1.25.10.10">
    <property type="entry name" value="Leucine-rich Repeat Variant"/>
    <property type="match status" value="1"/>
</dbReference>
<evidence type="ECO:0000256" key="2">
    <source>
        <dbReference type="ARBA" id="ARBA00006613"/>
    </source>
</evidence>
<organism evidence="8 9">
    <name type="scientific">Maudiozyma humilis</name>
    <name type="common">Sour dough yeast</name>
    <name type="synonym">Kazachstania humilis</name>
    <dbReference type="NCBI Taxonomy" id="51915"/>
    <lineage>
        <taxon>Eukaryota</taxon>
        <taxon>Fungi</taxon>
        <taxon>Dikarya</taxon>
        <taxon>Ascomycota</taxon>
        <taxon>Saccharomycotina</taxon>
        <taxon>Saccharomycetes</taxon>
        <taxon>Saccharomycetales</taxon>
        <taxon>Saccharomycetaceae</taxon>
        <taxon>Maudiozyma</taxon>
    </lineage>
</organism>
<dbReference type="Pfam" id="PF01602">
    <property type="entry name" value="Adaptin_N"/>
    <property type="match status" value="1"/>
</dbReference>
<feature type="region of interest" description="Disordered" evidence="6">
    <location>
        <begin position="753"/>
        <end position="819"/>
    </location>
</feature>
<evidence type="ECO:0000256" key="5">
    <source>
        <dbReference type="ARBA" id="ARBA00023136"/>
    </source>
</evidence>
<keyword evidence="5" id="KW-0472">Membrane</keyword>
<feature type="compositionally biased region" description="Acidic residues" evidence="6">
    <location>
        <begin position="774"/>
        <end position="819"/>
    </location>
</feature>
<protein>
    <submittedName>
        <fullName evidence="8">Apl6 protein</fullName>
    </submittedName>
</protein>
<dbReference type="SUPFAM" id="SSF48371">
    <property type="entry name" value="ARM repeat"/>
    <property type="match status" value="1"/>
</dbReference>
<evidence type="ECO:0000256" key="3">
    <source>
        <dbReference type="ARBA" id="ARBA00022448"/>
    </source>
</evidence>
<feature type="domain" description="Clathrin/coatomer adaptor adaptin-like N-terminal" evidence="7">
    <location>
        <begin position="40"/>
        <end position="612"/>
    </location>
</feature>
<dbReference type="EMBL" id="BTGD01000003">
    <property type="protein sequence ID" value="GMM55100.1"/>
    <property type="molecule type" value="Genomic_DNA"/>
</dbReference>